<feature type="compositionally biased region" description="Low complexity" evidence="1">
    <location>
        <begin position="72"/>
        <end position="89"/>
    </location>
</feature>
<evidence type="ECO:0000313" key="2">
    <source>
        <dbReference type="EMBL" id="KAK0325607.1"/>
    </source>
</evidence>
<feature type="compositionally biased region" description="Polar residues" evidence="1">
    <location>
        <begin position="116"/>
        <end position="127"/>
    </location>
</feature>
<proteinExistence type="predicted"/>
<sequence length="178" mass="19583">MPRAYSDQLTQVQYNRHLAAYYRQQIVALQQGLPRWPSQLLPATSEQDSIDRIASIEPLIIVDDPKAALDFPSQQEPQRSTSSSSSIYPCSPPDKDITVTLRERTESYESERSVSVGTSDSAGSSKPASPMAGRMMRMGMVTASSPVPVVKAVKSKPRAKSGVKGLSRIFRRRRGGDE</sequence>
<dbReference type="EMBL" id="JAUJLE010000019">
    <property type="protein sequence ID" value="KAK1006957.1"/>
    <property type="molecule type" value="Genomic_DNA"/>
</dbReference>
<feature type="region of interest" description="Disordered" evidence="1">
    <location>
        <begin position="69"/>
        <end position="133"/>
    </location>
</feature>
<dbReference type="AlphaFoldDB" id="A0AAN6KXK4"/>
<organism evidence="3 4">
    <name type="scientific">Friedmanniomyces endolithicus</name>
    <dbReference type="NCBI Taxonomy" id="329885"/>
    <lineage>
        <taxon>Eukaryota</taxon>
        <taxon>Fungi</taxon>
        <taxon>Dikarya</taxon>
        <taxon>Ascomycota</taxon>
        <taxon>Pezizomycotina</taxon>
        <taxon>Dothideomycetes</taxon>
        <taxon>Dothideomycetidae</taxon>
        <taxon>Mycosphaerellales</taxon>
        <taxon>Teratosphaeriaceae</taxon>
        <taxon>Friedmanniomyces</taxon>
    </lineage>
</organism>
<dbReference type="Proteomes" id="UP001168146">
    <property type="component" value="Unassembled WGS sequence"/>
</dbReference>
<evidence type="ECO:0000256" key="1">
    <source>
        <dbReference type="SAM" id="MobiDB-lite"/>
    </source>
</evidence>
<evidence type="ECO:0000313" key="4">
    <source>
        <dbReference type="Proteomes" id="UP001175353"/>
    </source>
</evidence>
<reference evidence="3" key="2">
    <citation type="submission" date="2023-06" db="EMBL/GenBank/DDBJ databases">
        <title>Black Yeasts Isolated from many extreme environments.</title>
        <authorList>
            <person name="Coleine C."/>
            <person name="Stajich J.E."/>
            <person name="Selbmann L."/>
        </authorList>
    </citation>
    <scope>NUCLEOTIDE SEQUENCE</scope>
    <source>
        <strain evidence="3">CCFEE 5200</strain>
    </source>
</reference>
<evidence type="ECO:0000313" key="3">
    <source>
        <dbReference type="EMBL" id="KAK1006957.1"/>
    </source>
</evidence>
<name>A0AAN6KXK4_9PEZI</name>
<accession>A0AAN6KXK4</accession>
<gene>
    <name evidence="2" type="ORF">LTR82_003142</name>
    <name evidence="3" type="ORF">LTR91_003567</name>
</gene>
<feature type="compositionally biased region" description="Basic and acidic residues" evidence="1">
    <location>
        <begin position="93"/>
        <end position="112"/>
    </location>
</feature>
<comment type="caution">
    <text evidence="3">The sequence shown here is derived from an EMBL/GenBank/DDBJ whole genome shotgun (WGS) entry which is preliminary data.</text>
</comment>
<keyword evidence="4" id="KW-1185">Reference proteome</keyword>
<protein>
    <submittedName>
        <fullName evidence="3">Uncharacterized protein</fullName>
    </submittedName>
</protein>
<reference evidence="2" key="1">
    <citation type="submission" date="2021-12" db="EMBL/GenBank/DDBJ databases">
        <title>Black yeast isolated from Biological Soil Crust.</title>
        <authorList>
            <person name="Kurbessoian T."/>
        </authorList>
    </citation>
    <scope>NUCLEOTIDE SEQUENCE</scope>
    <source>
        <strain evidence="2">CCFEE 5208</strain>
    </source>
</reference>
<dbReference type="EMBL" id="JASUXU010000006">
    <property type="protein sequence ID" value="KAK0325607.1"/>
    <property type="molecule type" value="Genomic_DNA"/>
</dbReference>
<dbReference type="Proteomes" id="UP001175353">
    <property type="component" value="Unassembled WGS sequence"/>
</dbReference>
<feature type="region of interest" description="Disordered" evidence="1">
    <location>
        <begin position="154"/>
        <end position="178"/>
    </location>
</feature>
<feature type="compositionally biased region" description="Basic residues" evidence="1">
    <location>
        <begin position="169"/>
        <end position="178"/>
    </location>
</feature>